<comment type="subcellular location">
    <subcellularLocation>
        <location evidence="1">Membrane</location>
        <topology evidence="1">Multi-pass membrane protein</topology>
    </subcellularLocation>
</comment>
<evidence type="ECO:0000256" key="5">
    <source>
        <dbReference type="ARBA" id="ARBA00023136"/>
    </source>
</evidence>
<evidence type="ECO:0000256" key="2">
    <source>
        <dbReference type="ARBA" id="ARBA00007170"/>
    </source>
</evidence>
<evidence type="ECO:0000256" key="7">
    <source>
        <dbReference type="SAM" id="Phobius"/>
    </source>
</evidence>
<name>A0A1X9Q9F6_SCHPM</name>
<reference evidence="8" key="1">
    <citation type="journal article" date="2017" name="Elife">
        <title>A large gene family in fission yeast encodes spore killers that subvert Mendel's law.</title>
        <authorList>
            <person name="Hu W."/>
            <person name="Jiang Z.D."/>
            <person name="Suo F."/>
            <person name="Zheng J.X."/>
            <person name="He W.Z."/>
            <person name="Du L.L."/>
        </authorList>
    </citation>
    <scope>NUCLEOTIDE SEQUENCE</scope>
    <source>
        <strain evidence="8">CBS5557</strain>
    </source>
</reference>
<organism evidence="8">
    <name type="scientific">Schizosaccharomyces pombe</name>
    <name type="common">Fission yeast</name>
    <dbReference type="NCBI Taxonomy" id="4896"/>
    <lineage>
        <taxon>Eukaryota</taxon>
        <taxon>Fungi</taxon>
        <taxon>Dikarya</taxon>
        <taxon>Ascomycota</taxon>
        <taxon>Taphrinomycotina</taxon>
        <taxon>Schizosaccharomycetes</taxon>
        <taxon>Schizosaccharomycetales</taxon>
        <taxon>Schizosaccharomycetaceae</taxon>
        <taxon>Schizosaccharomyces</taxon>
    </lineage>
</organism>
<evidence type="ECO:0000256" key="3">
    <source>
        <dbReference type="ARBA" id="ARBA00022692"/>
    </source>
</evidence>
<keyword evidence="4 7" id="KW-1133">Transmembrane helix</keyword>
<evidence type="ECO:0000256" key="1">
    <source>
        <dbReference type="ARBA" id="ARBA00004141"/>
    </source>
</evidence>
<feature type="compositionally biased region" description="Polar residues" evidence="6">
    <location>
        <begin position="1"/>
        <end position="10"/>
    </location>
</feature>
<evidence type="ECO:0000256" key="4">
    <source>
        <dbReference type="ARBA" id="ARBA00022989"/>
    </source>
</evidence>
<evidence type="ECO:0000313" key="8">
    <source>
        <dbReference type="EMBL" id="ARQ19042.1"/>
    </source>
</evidence>
<dbReference type="VEuPathDB" id="FungiDB:SPCC622.21"/>
<keyword evidence="5 7" id="KW-0472">Membrane</keyword>
<feature type="region of interest" description="Disordered" evidence="6">
    <location>
        <begin position="1"/>
        <end position="45"/>
    </location>
</feature>
<protein>
    <submittedName>
        <fullName evidence="8">Cw12</fullName>
    </submittedName>
</protein>
<gene>
    <name evidence="8" type="primary">cw12</name>
</gene>
<dbReference type="InterPro" id="IPR004982">
    <property type="entry name" value="WTF"/>
</dbReference>
<sequence>MEDNYTSLKSSIDEEDELKTGHEIDLEKGPLPEHNSEGESTLPPYSDISKLANLVPEDSITGPTETANPNVERRQEFKDLHPNIYFLLRLLIAVLAVSVVFFTAWGCVNPLEKSTFGKIAFFVLIGLTCLILLITMILEPGLIGINIMKRLIGDNDCDARQHANSDTAIPLREMNPESEA</sequence>
<dbReference type="Pfam" id="PF03303">
    <property type="entry name" value="WTF"/>
    <property type="match status" value="1"/>
</dbReference>
<evidence type="ECO:0000256" key="6">
    <source>
        <dbReference type="SAM" id="MobiDB-lite"/>
    </source>
</evidence>
<feature type="transmembrane region" description="Helical" evidence="7">
    <location>
        <begin position="84"/>
        <end position="104"/>
    </location>
</feature>
<dbReference type="AlphaFoldDB" id="A0A1X9Q9F6"/>
<feature type="compositionally biased region" description="Basic and acidic residues" evidence="6">
    <location>
        <begin position="18"/>
        <end position="37"/>
    </location>
</feature>
<proteinExistence type="inferred from homology"/>
<dbReference type="GO" id="GO:0110134">
    <property type="term" value="P:meiotic drive"/>
    <property type="evidence" value="ECO:0007669"/>
    <property type="project" value="InterPro"/>
</dbReference>
<feature type="transmembrane region" description="Helical" evidence="7">
    <location>
        <begin position="116"/>
        <end position="138"/>
    </location>
</feature>
<keyword evidence="3 7" id="KW-0812">Transmembrane</keyword>
<dbReference type="GO" id="GO:0016020">
    <property type="term" value="C:membrane"/>
    <property type="evidence" value="ECO:0007669"/>
    <property type="project" value="UniProtKB-SubCell"/>
</dbReference>
<accession>A0A1X9Q9F6</accession>
<dbReference type="EMBL" id="KY926727">
    <property type="protein sequence ID" value="ARQ19042.1"/>
    <property type="molecule type" value="Genomic_DNA"/>
</dbReference>
<comment type="similarity">
    <text evidence="2">Belongs to the WTF family.</text>
</comment>